<keyword evidence="2" id="KW-1133">Transmembrane helix</keyword>
<reference evidence="3 4" key="1">
    <citation type="journal article" date="2019" name="Sci. Rep.">
        <title>Nanopore sequencing improves the draft genome of the human pathogenic amoeba Naegleria fowleri.</title>
        <authorList>
            <person name="Liechti N."/>
            <person name="Schurch N."/>
            <person name="Bruggmann R."/>
            <person name="Wittwer M."/>
        </authorList>
    </citation>
    <scope>NUCLEOTIDE SEQUENCE [LARGE SCALE GENOMIC DNA]</scope>
    <source>
        <strain evidence="3 4">ATCC 30894</strain>
    </source>
</reference>
<dbReference type="RefSeq" id="XP_044558279.1">
    <property type="nucleotide sequence ID" value="XM_044712106.1"/>
</dbReference>
<dbReference type="VEuPathDB" id="AmoebaDB:FDP41_008270"/>
<evidence type="ECO:0000256" key="2">
    <source>
        <dbReference type="SAM" id="Phobius"/>
    </source>
</evidence>
<proteinExistence type="predicted"/>
<name>A0A6A5BFZ7_NAEFO</name>
<dbReference type="VEuPathDB" id="AmoebaDB:NF0002610"/>
<evidence type="ECO:0000313" key="3">
    <source>
        <dbReference type="EMBL" id="KAF0973566.1"/>
    </source>
</evidence>
<dbReference type="VEuPathDB" id="AmoebaDB:NfTy_090920"/>
<feature type="compositionally biased region" description="Acidic residues" evidence="1">
    <location>
        <begin position="13"/>
        <end position="22"/>
    </location>
</feature>
<sequence>MKPQHPFSPLETESFEFSENEDDDLISSEDFTLPQKNHPRDSAKSQNKRTLYYLILVVLFLVTAVTPVSIFYIFSNYQQTLQQQQTTILQNNEKSSEQPSEQNNSQSQKEISSFWTKMDQFYSKSDFEKANEIIRPLEKHSKLFSKKTITCFSTQHAVTCGLTNQLFEIINCLALAAKLGVKKVILPSSCVDGNWGLCHCDVPQPFSKLFDLDRMRKYAMERFGLDVDEFEHVSPTTFAGSKISEPLIKMDDRTNDMKEIEQAAEVIYTFATNRTDYLNHEVLNLGFVWGRWQPRSIPEELLYVQFFDLFAPSQAVYKIVEEWKWKVRSFDSGEPNGFTVVHYQYEFFPGFYPGCERSEFKPNEFLELLVNELKIKRDSSVLLIGTGFEQFSPQKDLRSVEIAQNGIALHLQSELLSQSKNHQLHSAAISFWLALDADFFVGTSCESQFVSHLLRLRTIMKKPTCARYDVRKTIYPWRYPEKYLNATYADVNFSDVPYFFPAHNQGKVFFAEKCSHFIK</sequence>
<accession>A0A6A5BFZ7</accession>
<gene>
    <name evidence="3" type="ORF">FDP41_008270</name>
</gene>
<dbReference type="EMBL" id="VFQX01000060">
    <property type="protein sequence ID" value="KAF0973566.1"/>
    <property type="molecule type" value="Genomic_DNA"/>
</dbReference>
<protein>
    <recommendedName>
        <fullName evidence="5">O-fucosyltransferase family protein</fullName>
    </recommendedName>
</protein>
<dbReference type="AlphaFoldDB" id="A0A6A5BFZ7"/>
<feature type="region of interest" description="Disordered" evidence="1">
    <location>
        <begin position="88"/>
        <end position="109"/>
    </location>
</feature>
<evidence type="ECO:0000256" key="1">
    <source>
        <dbReference type="SAM" id="MobiDB-lite"/>
    </source>
</evidence>
<keyword evidence="4" id="KW-1185">Reference proteome</keyword>
<evidence type="ECO:0000313" key="4">
    <source>
        <dbReference type="Proteomes" id="UP000444721"/>
    </source>
</evidence>
<feature type="transmembrane region" description="Helical" evidence="2">
    <location>
        <begin position="50"/>
        <end position="74"/>
    </location>
</feature>
<keyword evidence="2" id="KW-0472">Membrane</keyword>
<keyword evidence="2" id="KW-0812">Transmembrane</keyword>
<dbReference type="GeneID" id="68115488"/>
<evidence type="ECO:0008006" key="5">
    <source>
        <dbReference type="Google" id="ProtNLM"/>
    </source>
</evidence>
<comment type="caution">
    <text evidence="3">The sequence shown here is derived from an EMBL/GenBank/DDBJ whole genome shotgun (WGS) entry which is preliminary data.</text>
</comment>
<dbReference type="Proteomes" id="UP000444721">
    <property type="component" value="Unassembled WGS sequence"/>
</dbReference>
<organism evidence="3 4">
    <name type="scientific">Naegleria fowleri</name>
    <name type="common">Brain eating amoeba</name>
    <dbReference type="NCBI Taxonomy" id="5763"/>
    <lineage>
        <taxon>Eukaryota</taxon>
        <taxon>Discoba</taxon>
        <taxon>Heterolobosea</taxon>
        <taxon>Tetramitia</taxon>
        <taxon>Eutetramitia</taxon>
        <taxon>Vahlkampfiidae</taxon>
        <taxon>Naegleria</taxon>
    </lineage>
</organism>
<feature type="region of interest" description="Disordered" evidence="1">
    <location>
        <begin position="1"/>
        <end position="22"/>
    </location>
</feature>
<dbReference type="OrthoDB" id="10332679at2759"/>